<keyword evidence="11" id="KW-0732">Signal</keyword>
<organism evidence="14">
    <name type="scientific">Salvia splendens</name>
    <name type="common">Scarlet sage</name>
    <dbReference type="NCBI Taxonomy" id="180675"/>
    <lineage>
        <taxon>Eukaryota</taxon>
        <taxon>Viridiplantae</taxon>
        <taxon>Streptophyta</taxon>
        <taxon>Embryophyta</taxon>
        <taxon>Tracheophyta</taxon>
        <taxon>Spermatophyta</taxon>
        <taxon>Magnoliopsida</taxon>
        <taxon>eudicotyledons</taxon>
        <taxon>Gunneridae</taxon>
        <taxon>Pentapetalae</taxon>
        <taxon>asterids</taxon>
        <taxon>lamiids</taxon>
        <taxon>Lamiales</taxon>
        <taxon>Lamiaceae</taxon>
        <taxon>Nepetoideae</taxon>
        <taxon>Mentheae</taxon>
        <taxon>Salviinae</taxon>
        <taxon>Salvia</taxon>
        <taxon>Salvia subgen. Calosphace</taxon>
        <taxon>core Calosphace</taxon>
    </lineage>
</organism>
<feature type="transmembrane region" description="Helical" evidence="10">
    <location>
        <begin position="528"/>
        <end position="546"/>
    </location>
</feature>
<dbReference type="GO" id="GO:0012505">
    <property type="term" value="C:endomembrane system"/>
    <property type="evidence" value="ECO:0007669"/>
    <property type="project" value="UniProtKB-SubCell"/>
</dbReference>
<evidence type="ECO:0000259" key="12">
    <source>
        <dbReference type="Pfam" id="PF11145"/>
    </source>
</evidence>
<evidence type="ECO:0000256" key="9">
    <source>
        <dbReference type="ARBA" id="ARBA00023136"/>
    </source>
</evidence>
<dbReference type="InterPro" id="IPR057425">
    <property type="entry name" value="DUF2921_N"/>
</dbReference>
<feature type="signal peptide" evidence="11">
    <location>
        <begin position="1"/>
        <end position="20"/>
    </location>
</feature>
<dbReference type="EC" id="2.3.2.27" evidence="4"/>
<reference evidence="14" key="2">
    <citation type="submission" date="2020-08" db="EMBL/GenBank/DDBJ databases">
        <title>Plant Genome Project.</title>
        <authorList>
            <person name="Zhang R.-G."/>
        </authorList>
    </citation>
    <scope>NUCLEOTIDE SEQUENCE</scope>
    <source>
        <strain evidence="14">Huo1</strain>
        <tissue evidence="14">Leaf</tissue>
    </source>
</reference>
<keyword evidence="8 10" id="KW-1133">Transmembrane helix</keyword>
<comment type="subcellular location">
    <subcellularLocation>
        <location evidence="2">Endomembrane system</location>
        <topology evidence="2">Multi-pass membrane protein</topology>
    </subcellularLocation>
</comment>
<evidence type="ECO:0000256" key="7">
    <source>
        <dbReference type="ARBA" id="ARBA00022786"/>
    </source>
</evidence>
<keyword evidence="5" id="KW-0808">Transferase</keyword>
<dbReference type="PANTHER" id="PTHR33389">
    <property type="entry name" value="FAMILY PROTEIN, PUTATIVE (DUF2921)-RELATED"/>
    <property type="match status" value="1"/>
</dbReference>
<reference evidence="14" key="1">
    <citation type="submission" date="2018-01" db="EMBL/GenBank/DDBJ databases">
        <authorList>
            <person name="Mao J.F."/>
        </authorList>
    </citation>
    <scope>NUCLEOTIDE SEQUENCE</scope>
    <source>
        <strain evidence="14">Huo1</strain>
        <tissue evidence="14">Leaf</tissue>
    </source>
</reference>
<dbReference type="Pfam" id="PF11145">
    <property type="entry name" value="DUF2921"/>
    <property type="match status" value="1"/>
</dbReference>
<comment type="pathway">
    <text evidence="3">Protein modification; protein ubiquitination.</text>
</comment>
<feature type="domain" description="DUF2921" evidence="13">
    <location>
        <begin position="414"/>
        <end position="472"/>
    </location>
</feature>
<name>A0A8X8YYC4_SALSN</name>
<evidence type="ECO:0000256" key="8">
    <source>
        <dbReference type="ARBA" id="ARBA00022989"/>
    </source>
</evidence>
<evidence type="ECO:0000256" key="10">
    <source>
        <dbReference type="SAM" id="Phobius"/>
    </source>
</evidence>
<keyword evidence="6 10" id="KW-0812">Transmembrane</keyword>
<proteinExistence type="predicted"/>
<comment type="caution">
    <text evidence="14">The sequence shown here is derived from an EMBL/GenBank/DDBJ whole genome shotgun (WGS) entry which is preliminary data.</text>
</comment>
<keyword evidence="15" id="KW-1185">Reference proteome</keyword>
<evidence type="ECO:0000256" key="1">
    <source>
        <dbReference type="ARBA" id="ARBA00000900"/>
    </source>
</evidence>
<evidence type="ECO:0000256" key="6">
    <source>
        <dbReference type="ARBA" id="ARBA00022692"/>
    </source>
</evidence>
<evidence type="ECO:0000256" key="4">
    <source>
        <dbReference type="ARBA" id="ARBA00012483"/>
    </source>
</evidence>
<evidence type="ECO:0000256" key="5">
    <source>
        <dbReference type="ARBA" id="ARBA00022679"/>
    </source>
</evidence>
<accession>A0A8X8YYC4</accession>
<feature type="domain" description="SWEET-like" evidence="12">
    <location>
        <begin position="490"/>
        <end position="705"/>
    </location>
</feature>
<evidence type="ECO:0000256" key="11">
    <source>
        <dbReference type="SAM" id="SignalP"/>
    </source>
</evidence>
<feature type="domain" description="DUF2921" evidence="13">
    <location>
        <begin position="256"/>
        <end position="336"/>
    </location>
</feature>
<evidence type="ECO:0000256" key="2">
    <source>
        <dbReference type="ARBA" id="ARBA00004127"/>
    </source>
</evidence>
<dbReference type="EMBL" id="PNBA02000022">
    <property type="protein sequence ID" value="KAG6385452.1"/>
    <property type="molecule type" value="Genomic_DNA"/>
</dbReference>
<evidence type="ECO:0000313" key="14">
    <source>
        <dbReference type="EMBL" id="KAG6385452.1"/>
    </source>
</evidence>
<feature type="chain" id="PRO_5036456194" description="RING-type E3 ubiquitin transferase" evidence="11">
    <location>
        <begin position="21"/>
        <end position="718"/>
    </location>
</feature>
<feature type="transmembrane region" description="Helical" evidence="10">
    <location>
        <begin position="595"/>
        <end position="613"/>
    </location>
</feature>
<feature type="transmembrane region" description="Helical" evidence="10">
    <location>
        <begin position="686"/>
        <end position="706"/>
    </location>
</feature>
<dbReference type="Proteomes" id="UP000298416">
    <property type="component" value="Unassembled WGS sequence"/>
</dbReference>
<evidence type="ECO:0000259" key="13">
    <source>
        <dbReference type="Pfam" id="PF25333"/>
    </source>
</evidence>
<keyword evidence="7" id="KW-0833">Ubl conjugation pathway</keyword>
<sequence length="718" mass="80789">MQLFISVCLFFFSSSSWVDSKSIPTVSADELYSTLSFFTSYYTGEEALIGKSPNNTRYYNFVRKSARLQIQDHRKTNDSCVYRVRGYLLVQFPYWYGGTDHSRAQGMIRFWLDGLWSDKSRHLMMVGSASWVVDGNPIILDAVLDTAKANPTLFNSYISGGLSSTVCAPPGYFDPLSIFSFPQLASYNYSLLSRVCHEADMFSGAGHDQCWVFTGEKIVLEVDNGSFLRFTPIQCSPLQRKMRYIATFQNTTYGQDFGLNSSVIGEAFWDNDKRELLGVACRLLDPLNRSADEKADCRMRLSLSYTSVFTIINEPKLVGWYWSTRHIHDSSYFGSVNLTKSDGFGIITLPEVRYVYTKLGQVRRSSCAAKRVGRTHILIKCNLICLYIIQEANKSHGQLKYGSLFTSLNWSMNANDQVEIRAEGVYDAETGCLCMVGCRNSDCEILVTLEFSQAKGSIKSTRAKTDPLYFHDMTMQSVIYYMEEGARTTWRIIDLETAMVLVSNALTCVFVALQINHVKRYPKVASSISVLMLVILSVGQWLRLVLSMEGDVHRGRAEADLAEVRLSSLVALLMQLRLVQLVWEREVNGNRERRAGCALLMLYVAGGLLAFVMNGRGSSSSSKYFMVLNAWRGGAHKPLISPFYVGMSALRLAPHLYSYSSTPQNYPTFEQTETLDYVDPHLGIGFYSRASDLVLSFGIVALLLLLSRRSTIAFSTHC</sequence>
<gene>
    <name evidence="14" type="ORF">SASPL_154287</name>
</gene>
<evidence type="ECO:0000313" key="15">
    <source>
        <dbReference type="Proteomes" id="UP000298416"/>
    </source>
</evidence>
<dbReference type="Pfam" id="PF25333">
    <property type="entry name" value="DUF2921_N"/>
    <property type="match status" value="2"/>
</dbReference>
<protein>
    <recommendedName>
        <fullName evidence="4">RING-type E3 ubiquitin transferase</fullName>
        <ecNumber evidence="4">2.3.2.27</ecNumber>
    </recommendedName>
</protein>
<dbReference type="GO" id="GO:0061630">
    <property type="term" value="F:ubiquitin protein ligase activity"/>
    <property type="evidence" value="ECO:0007669"/>
    <property type="project" value="UniProtKB-EC"/>
</dbReference>
<dbReference type="PANTHER" id="PTHR33389:SF18">
    <property type="entry name" value="OS01G0677900 PROTEIN"/>
    <property type="match status" value="1"/>
</dbReference>
<dbReference type="InterPro" id="IPR021319">
    <property type="entry name" value="DUF2921"/>
</dbReference>
<comment type="catalytic activity">
    <reaction evidence="1">
        <text>S-ubiquitinyl-[E2 ubiquitin-conjugating enzyme]-L-cysteine + [acceptor protein]-L-lysine = [E2 ubiquitin-conjugating enzyme]-L-cysteine + N(6)-ubiquitinyl-[acceptor protein]-L-lysine.</text>
        <dbReference type="EC" id="2.3.2.27"/>
    </reaction>
</comment>
<evidence type="ECO:0000256" key="3">
    <source>
        <dbReference type="ARBA" id="ARBA00004906"/>
    </source>
</evidence>
<dbReference type="AlphaFoldDB" id="A0A8X8YYC4"/>
<keyword evidence="9 10" id="KW-0472">Membrane</keyword>